<dbReference type="Proteomes" id="UP001495147">
    <property type="component" value="Unassembled WGS sequence"/>
</dbReference>
<gene>
    <name evidence="1" type="ORF">ABDJ85_02075</name>
</gene>
<evidence type="ECO:0000313" key="1">
    <source>
        <dbReference type="EMBL" id="MEO3690233.1"/>
    </source>
</evidence>
<dbReference type="RefSeq" id="WP_347703065.1">
    <property type="nucleotide sequence ID" value="NZ_JBDPZD010000001.1"/>
</dbReference>
<reference evidence="1 2" key="1">
    <citation type="submission" date="2024-05" db="EMBL/GenBank/DDBJ databases">
        <title>Roseateles sp. DJS-2-20 16S ribosomal RNA gene Genome sequencing and assembly.</title>
        <authorList>
            <person name="Woo H."/>
        </authorList>
    </citation>
    <scope>NUCLEOTIDE SEQUENCE [LARGE SCALE GENOMIC DNA]</scope>
    <source>
        <strain evidence="1 2">DJS-2-20</strain>
    </source>
</reference>
<evidence type="ECO:0000313" key="2">
    <source>
        <dbReference type="Proteomes" id="UP001495147"/>
    </source>
</evidence>
<accession>A0ABV0FWE7</accession>
<protein>
    <submittedName>
        <fullName evidence="1">Uncharacterized protein</fullName>
    </submittedName>
</protein>
<name>A0ABV0FWE7_9BURK</name>
<keyword evidence="2" id="KW-1185">Reference proteome</keyword>
<comment type="caution">
    <text evidence="1">The sequence shown here is derived from an EMBL/GenBank/DDBJ whole genome shotgun (WGS) entry which is preliminary data.</text>
</comment>
<sequence length="113" mass="12429">MPAAAIVVPIPPEDAELVPHFQIHLPLLQPALDLSVVEFDELALLQALTIEAVETSATGVALHYSVSWEAFHACDGVTVRGQHRRLVRGRREGDRWCFQPAAPQPTRDSADEL</sequence>
<dbReference type="EMBL" id="JBDPZD010000001">
    <property type="protein sequence ID" value="MEO3690233.1"/>
    <property type="molecule type" value="Genomic_DNA"/>
</dbReference>
<proteinExistence type="predicted"/>
<organism evidence="1 2">
    <name type="scientific">Roseateles paludis</name>
    <dbReference type="NCBI Taxonomy" id="3145238"/>
    <lineage>
        <taxon>Bacteria</taxon>
        <taxon>Pseudomonadati</taxon>
        <taxon>Pseudomonadota</taxon>
        <taxon>Betaproteobacteria</taxon>
        <taxon>Burkholderiales</taxon>
        <taxon>Sphaerotilaceae</taxon>
        <taxon>Roseateles</taxon>
    </lineage>
</organism>